<reference evidence="2 3" key="1">
    <citation type="submission" date="2022-07" db="EMBL/GenBank/DDBJ databases">
        <title>Photobacterium pectinilyticum sp. nov., a marine bacterium isolated from surface seawater of Qingdao offshore.</title>
        <authorList>
            <person name="Wang X."/>
        </authorList>
    </citation>
    <scope>NUCLEOTIDE SEQUENCE [LARGE SCALE GENOMIC DNA]</scope>
    <source>
        <strain evidence="2 3">ZSDE20</strain>
    </source>
</reference>
<feature type="transmembrane region" description="Helical" evidence="1">
    <location>
        <begin position="20"/>
        <end position="42"/>
    </location>
</feature>
<dbReference type="EMBL" id="JANEYT010000018">
    <property type="protein sequence ID" value="MCQ1058400.1"/>
    <property type="molecule type" value="Genomic_DNA"/>
</dbReference>
<accession>A0ABT1N0X9</accession>
<dbReference type="RefSeq" id="WP_255042282.1">
    <property type="nucleotide sequence ID" value="NZ_JANEYT010000018.1"/>
</dbReference>
<sequence length="206" mass="23284">MLDQLKNSKVARNYTESLSLSATLSKIAILQGLAILGLLYALMQQQITTVVTPPTFTEPLSMRGDQVSRSYQTGWAMFIAQTLGNVSPARLEFTISMIEKMIPIQDLPVFRSQLEEQVARLQVSRVQETFSPVDVVFDPKNDVVWVYGEKISRSLRQGTEIKMSWTYEMKIGSHLGSPKILHLAQYEGAPNRSRRQQELKGELAEH</sequence>
<keyword evidence="1" id="KW-1133">Transmembrane helix</keyword>
<keyword evidence="3" id="KW-1185">Reference proteome</keyword>
<evidence type="ECO:0000313" key="2">
    <source>
        <dbReference type="EMBL" id="MCQ1058400.1"/>
    </source>
</evidence>
<dbReference type="Pfam" id="PF05309">
    <property type="entry name" value="TraE"/>
    <property type="match status" value="1"/>
</dbReference>
<organism evidence="2 3">
    <name type="scientific">Photobacterium pectinilyticum</name>
    <dbReference type="NCBI Taxonomy" id="2906793"/>
    <lineage>
        <taxon>Bacteria</taxon>
        <taxon>Pseudomonadati</taxon>
        <taxon>Pseudomonadota</taxon>
        <taxon>Gammaproteobacteria</taxon>
        <taxon>Vibrionales</taxon>
        <taxon>Vibrionaceae</taxon>
        <taxon>Photobacterium</taxon>
    </lineage>
</organism>
<keyword evidence="1" id="KW-0812">Transmembrane</keyword>
<dbReference type="InterPro" id="IPR007973">
    <property type="entry name" value="Pilus_assembly_TraE"/>
</dbReference>
<dbReference type="Proteomes" id="UP001524460">
    <property type="component" value="Unassembled WGS sequence"/>
</dbReference>
<evidence type="ECO:0000256" key="1">
    <source>
        <dbReference type="SAM" id="Phobius"/>
    </source>
</evidence>
<name>A0ABT1N0X9_9GAMM</name>
<evidence type="ECO:0000313" key="3">
    <source>
        <dbReference type="Proteomes" id="UP001524460"/>
    </source>
</evidence>
<comment type="caution">
    <text evidence="2">The sequence shown here is derived from an EMBL/GenBank/DDBJ whole genome shotgun (WGS) entry which is preliminary data.</text>
</comment>
<protein>
    <submittedName>
        <fullName evidence="2">Type IV conjugative transfer system protein TraE</fullName>
    </submittedName>
</protein>
<gene>
    <name evidence="2" type="ORF">NHN17_10050</name>
</gene>
<keyword evidence="1" id="KW-0472">Membrane</keyword>
<proteinExistence type="predicted"/>